<feature type="transmembrane region" description="Helical" evidence="7">
    <location>
        <begin position="153"/>
        <end position="171"/>
    </location>
</feature>
<dbReference type="GO" id="GO:0004252">
    <property type="term" value="F:serine-type endopeptidase activity"/>
    <property type="evidence" value="ECO:0007669"/>
    <property type="project" value="InterPro"/>
</dbReference>
<evidence type="ECO:0000259" key="9">
    <source>
        <dbReference type="Pfam" id="PF01694"/>
    </source>
</evidence>
<evidence type="ECO:0000313" key="10">
    <source>
        <dbReference type="EMBL" id="PIB77224.1"/>
    </source>
</evidence>
<dbReference type="Gene3D" id="1.20.1540.10">
    <property type="entry name" value="Rhomboid-like"/>
    <property type="match status" value="1"/>
</dbReference>
<dbReference type="Pfam" id="PF00643">
    <property type="entry name" value="zf-B_box"/>
    <property type="match status" value="1"/>
</dbReference>
<feature type="transmembrane region" description="Helical" evidence="7">
    <location>
        <begin position="177"/>
        <end position="196"/>
    </location>
</feature>
<keyword evidence="6 7" id="KW-0472">Membrane</keyword>
<gene>
    <name evidence="10" type="ORF">CQY22_002985</name>
</gene>
<organism evidence="10 11">
    <name type="scientific">Mycolicibacterium brumae</name>
    <dbReference type="NCBI Taxonomy" id="85968"/>
    <lineage>
        <taxon>Bacteria</taxon>
        <taxon>Bacillati</taxon>
        <taxon>Actinomycetota</taxon>
        <taxon>Actinomycetes</taxon>
        <taxon>Mycobacteriales</taxon>
        <taxon>Mycobacteriaceae</taxon>
        <taxon>Mycolicibacterium</taxon>
    </lineage>
</organism>
<dbReference type="SUPFAM" id="SSF144091">
    <property type="entry name" value="Rhomboid-like"/>
    <property type="match status" value="1"/>
</dbReference>
<feature type="transmembrane region" description="Helical" evidence="7">
    <location>
        <begin position="252"/>
        <end position="273"/>
    </location>
</feature>
<evidence type="ECO:0000256" key="6">
    <source>
        <dbReference type="ARBA" id="ARBA00023136"/>
    </source>
</evidence>
<proteinExistence type="inferred from homology"/>
<feature type="transmembrane region" description="Helical" evidence="7">
    <location>
        <begin position="75"/>
        <end position="94"/>
    </location>
</feature>
<dbReference type="GO" id="GO:0008270">
    <property type="term" value="F:zinc ion binding"/>
    <property type="evidence" value="ECO:0007669"/>
    <property type="project" value="InterPro"/>
</dbReference>
<dbReference type="InterPro" id="IPR050925">
    <property type="entry name" value="Rhomboid_protease_S54"/>
</dbReference>
<dbReference type="OrthoDB" id="9807874at2"/>
<dbReference type="Proteomes" id="UP000230551">
    <property type="component" value="Unassembled WGS sequence"/>
</dbReference>
<feature type="domain" description="Peptidase S54 rhomboid" evidence="9">
    <location>
        <begin position="112"/>
        <end position="242"/>
    </location>
</feature>
<evidence type="ECO:0000256" key="2">
    <source>
        <dbReference type="ARBA" id="ARBA00009045"/>
    </source>
</evidence>
<feature type="transmembrane region" description="Helical" evidence="7">
    <location>
        <begin position="114"/>
        <end position="141"/>
    </location>
</feature>
<comment type="similarity">
    <text evidence="2">Belongs to the peptidase S54 family.</text>
</comment>
<evidence type="ECO:0000256" key="5">
    <source>
        <dbReference type="ARBA" id="ARBA00022989"/>
    </source>
</evidence>
<evidence type="ECO:0000256" key="4">
    <source>
        <dbReference type="ARBA" id="ARBA00022801"/>
    </source>
</evidence>
<evidence type="ECO:0000256" key="7">
    <source>
        <dbReference type="SAM" id="Phobius"/>
    </source>
</evidence>
<keyword evidence="5 7" id="KW-1133">Transmembrane helix</keyword>
<keyword evidence="10" id="KW-0645">Protease</keyword>
<dbReference type="InterPro" id="IPR000315">
    <property type="entry name" value="Znf_B-box"/>
</dbReference>
<keyword evidence="11" id="KW-1185">Reference proteome</keyword>
<dbReference type="Pfam" id="PF01694">
    <property type="entry name" value="Rhomboid"/>
    <property type="match status" value="1"/>
</dbReference>
<dbReference type="AlphaFoldDB" id="A0A2G5PGX6"/>
<feature type="domain" description="B box-type" evidence="8">
    <location>
        <begin position="12"/>
        <end position="40"/>
    </location>
</feature>
<dbReference type="STRING" id="85968.GCA_900073015_01356"/>
<name>A0A2G5PGX6_9MYCO</name>
<comment type="caution">
    <text evidence="10">The sequence shown here is derived from an EMBL/GenBank/DDBJ whole genome shotgun (WGS) entry which is preliminary data.</text>
</comment>
<evidence type="ECO:0000259" key="8">
    <source>
        <dbReference type="Pfam" id="PF00643"/>
    </source>
</evidence>
<dbReference type="PANTHER" id="PTHR43731">
    <property type="entry name" value="RHOMBOID PROTEASE"/>
    <property type="match status" value="1"/>
</dbReference>
<dbReference type="EMBL" id="PDCN02000002">
    <property type="protein sequence ID" value="PIB77224.1"/>
    <property type="molecule type" value="Genomic_DNA"/>
</dbReference>
<feature type="transmembrane region" description="Helical" evidence="7">
    <location>
        <begin position="229"/>
        <end position="245"/>
    </location>
</feature>
<protein>
    <submittedName>
        <fullName evidence="10">Rhomboid family intramembrane serine protease</fullName>
    </submittedName>
</protein>
<reference evidence="10 11" key="1">
    <citation type="journal article" date="2017" name="Infect. Genet. Evol.">
        <title>The new phylogeny of the genus Mycobacterium: The old and the news.</title>
        <authorList>
            <person name="Tortoli E."/>
            <person name="Fedrizzi T."/>
            <person name="Meehan C.J."/>
            <person name="Trovato A."/>
            <person name="Grottola A."/>
            <person name="Giacobazzi E."/>
            <person name="Serpini G.F."/>
            <person name="Tagliazucchi S."/>
            <person name="Fabio A."/>
            <person name="Bettua C."/>
            <person name="Bertorelli R."/>
            <person name="Frascaro F."/>
            <person name="De Sanctis V."/>
            <person name="Pecorari M."/>
            <person name="Jousson O."/>
            <person name="Segata N."/>
            <person name="Cirillo D.M."/>
        </authorList>
    </citation>
    <scope>NUCLEOTIDE SEQUENCE [LARGE SCALE GENOMIC DNA]</scope>
    <source>
        <strain evidence="10 11">CIP1034565</strain>
    </source>
</reference>
<dbReference type="GO" id="GO:0006508">
    <property type="term" value="P:proteolysis"/>
    <property type="evidence" value="ECO:0007669"/>
    <property type="project" value="UniProtKB-KW"/>
</dbReference>
<keyword evidence="3 7" id="KW-0812">Transmembrane</keyword>
<evidence type="ECO:0000256" key="1">
    <source>
        <dbReference type="ARBA" id="ARBA00004141"/>
    </source>
</evidence>
<keyword evidence="4" id="KW-0378">Hydrolase</keyword>
<dbReference type="GO" id="GO:0016020">
    <property type="term" value="C:membrane"/>
    <property type="evidence" value="ECO:0007669"/>
    <property type="project" value="UniProtKB-SubCell"/>
</dbReference>
<feature type="transmembrane region" description="Helical" evidence="7">
    <location>
        <begin position="203"/>
        <end position="223"/>
    </location>
</feature>
<comment type="subcellular location">
    <subcellularLocation>
        <location evidence="1">Membrane</location>
        <topology evidence="1">Multi-pass membrane protein</topology>
    </subcellularLocation>
</comment>
<dbReference type="SUPFAM" id="SSF57845">
    <property type="entry name" value="B-box zinc-binding domain"/>
    <property type="match status" value="1"/>
</dbReference>
<dbReference type="PANTHER" id="PTHR43731:SF14">
    <property type="entry name" value="PRESENILIN-ASSOCIATED RHOMBOID-LIKE PROTEIN, MITOCHONDRIAL"/>
    <property type="match status" value="1"/>
</dbReference>
<sequence length="282" mass="30278">MSTPNGPQPPAPPCYRHPNHPARIGCNRCGRPICPDCMTAAAVGHQCPDCVSEGQRSVRQVRTAFGGRPTDGKPVLTYTLMGACLLMYVVQLVVPATTEELALWPPGVAFYDQWYRMVTSMFLHHGVVHLLFNMYALFIVGPALESWLGRTRYGILYGLSGLGGSVLVYLLASMNTLTAGASGAIFGLFAATFVVGKKLKLNVGMVAGLIVANLVLTFSFPGISWQGHVGGLVTGALIALGYAYARPANRNLVQFGVPIALFAVFVALCWWRTTQLLALYAA</sequence>
<evidence type="ECO:0000256" key="3">
    <source>
        <dbReference type="ARBA" id="ARBA00022692"/>
    </source>
</evidence>
<dbReference type="InterPro" id="IPR022764">
    <property type="entry name" value="Peptidase_S54_rhomboid_dom"/>
</dbReference>
<dbReference type="InterPro" id="IPR035952">
    <property type="entry name" value="Rhomboid-like_sf"/>
</dbReference>
<evidence type="ECO:0000313" key="11">
    <source>
        <dbReference type="Proteomes" id="UP000230551"/>
    </source>
</evidence>
<accession>A0A2G5PGX6</accession>
<dbReference type="RefSeq" id="WP_090587814.1">
    <property type="nucleotide sequence ID" value="NZ_CP104302.1"/>
</dbReference>